<evidence type="ECO:0000256" key="8">
    <source>
        <dbReference type="PIRSR" id="PIRSR602402-1"/>
    </source>
</evidence>
<keyword evidence="12" id="KW-1185">Reference proteome</keyword>
<dbReference type="PRINTS" id="PR00385">
    <property type="entry name" value="P450"/>
</dbReference>
<dbReference type="InterPro" id="IPR047146">
    <property type="entry name" value="Cyt_P450_E_CYP52_fungi"/>
</dbReference>
<gene>
    <name evidence="11" type="ORF">QBC34DRAFT_483068</name>
</gene>
<evidence type="ECO:0000256" key="6">
    <source>
        <dbReference type="ARBA" id="ARBA00023004"/>
    </source>
</evidence>
<accession>A0AAV9GYP5</accession>
<dbReference type="PROSITE" id="PS00086">
    <property type="entry name" value="CYTOCHROME_P450"/>
    <property type="match status" value="1"/>
</dbReference>
<comment type="caution">
    <text evidence="11">The sequence shown here is derived from an EMBL/GenBank/DDBJ whole genome shotgun (WGS) entry which is preliminary data.</text>
</comment>
<dbReference type="Proteomes" id="UP001321760">
    <property type="component" value="Unassembled WGS sequence"/>
</dbReference>
<dbReference type="CDD" id="cd11063">
    <property type="entry name" value="CYP52"/>
    <property type="match status" value="1"/>
</dbReference>
<dbReference type="InterPro" id="IPR002402">
    <property type="entry name" value="Cyt_P450_E_grp-II"/>
</dbReference>
<keyword evidence="4 8" id="KW-0479">Metal-binding</keyword>
<evidence type="ECO:0000256" key="3">
    <source>
        <dbReference type="ARBA" id="ARBA00022617"/>
    </source>
</evidence>
<reference evidence="11" key="2">
    <citation type="submission" date="2023-05" db="EMBL/GenBank/DDBJ databases">
        <authorList>
            <consortium name="Lawrence Berkeley National Laboratory"/>
            <person name="Steindorff A."/>
            <person name="Hensen N."/>
            <person name="Bonometti L."/>
            <person name="Westerberg I."/>
            <person name="Brannstrom I.O."/>
            <person name="Guillou S."/>
            <person name="Cros-Aarteil S."/>
            <person name="Calhoun S."/>
            <person name="Haridas S."/>
            <person name="Kuo A."/>
            <person name="Mondo S."/>
            <person name="Pangilinan J."/>
            <person name="Riley R."/>
            <person name="Labutti K."/>
            <person name="Andreopoulos B."/>
            <person name="Lipzen A."/>
            <person name="Chen C."/>
            <person name="Yanf M."/>
            <person name="Daum C."/>
            <person name="Ng V."/>
            <person name="Clum A."/>
            <person name="Ohm R."/>
            <person name="Martin F."/>
            <person name="Silar P."/>
            <person name="Natvig D."/>
            <person name="Lalanne C."/>
            <person name="Gautier V."/>
            <person name="Ament-Velasquez S.L."/>
            <person name="Kruys A."/>
            <person name="Hutchinson M.I."/>
            <person name="Powell A.J."/>
            <person name="Barry K."/>
            <person name="Miller A.N."/>
            <person name="Grigoriev I.V."/>
            <person name="Debuchy R."/>
            <person name="Gladieux P."/>
            <person name="Thoren M.H."/>
            <person name="Johannesson H."/>
        </authorList>
    </citation>
    <scope>NUCLEOTIDE SEQUENCE</scope>
    <source>
        <strain evidence="11">PSN243</strain>
    </source>
</reference>
<name>A0AAV9GYP5_9PEZI</name>
<dbReference type="InterPro" id="IPR001128">
    <property type="entry name" value="Cyt_P450"/>
</dbReference>
<evidence type="ECO:0000256" key="7">
    <source>
        <dbReference type="ARBA" id="ARBA00023033"/>
    </source>
</evidence>
<keyword evidence="3 8" id="KW-0349">Heme</keyword>
<evidence type="ECO:0000256" key="9">
    <source>
        <dbReference type="RuleBase" id="RU000461"/>
    </source>
</evidence>
<dbReference type="GO" id="GO:0005506">
    <property type="term" value="F:iron ion binding"/>
    <property type="evidence" value="ECO:0007669"/>
    <property type="project" value="InterPro"/>
</dbReference>
<proteinExistence type="inferred from homology"/>
<keyword evidence="10" id="KW-1133">Transmembrane helix</keyword>
<evidence type="ECO:0000256" key="10">
    <source>
        <dbReference type="SAM" id="Phobius"/>
    </source>
</evidence>
<comment type="similarity">
    <text evidence="2 9">Belongs to the cytochrome P450 family.</text>
</comment>
<protein>
    <submittedName>
        <fullName evidence="11">Cytochrome P450</fullName>
    </submittedName>
</protein>
<keyword evidence="5 9" id="KW-0560">Oxidoreductase</keyword>
<comment type="cofactor">
    <cofactor evidence="1 8">
        <name>heme</name>
        <dbReference type="ChEBI" id="CHEBI:30413"/>
    </cofactor>
</comment>
<dbReference type="InterPro" id="IPR036396">
    <property type="entry name" value="Cyt_P450_sf"/>
</dbReference>
<organism evidence="11 12">
    <name type="scientific">Podospora aff. communis PSN243</name>
    <dbReference type="NCBI Taxonomy" id="3040156"/>
    <lineage>
        <taxon>Eukaryota</taxon>
        <taxon>Fungi</taxon>
        <taxon>Dikarya</taxon>
        <taxon>Ascomycota</taxon>
        <taxon>Pezizomycotina</taxon>
        <taxon>Sordariomycetes</taxon>
        <taxon>Sordariomycetidae</taxon>
        <taxon>Sordariales</taxon>
        <taxon>Podosporaceae</taxon>
        <taxon>Podospora</taxon>
    </lineage>
</organism>
<evidence type="ECO:0000313" key="12">
    <source>
        <dbReference type="Proteomes" id="UP001321760"/>
    </source>
</evidence>
<dbReference type="InterPro" id="IPR017972">
    <property type="entry name" value="Cyt_P450_CS"/>
</dbReference>
<keyword evidence="10" id="KW-0472">Membrane</keyword>
<dbReference type="InterPro" id="IPR002974">
    <property type="entry name" value="Cyt_P450_E_CYP52_ascomycetes"/>
</dbReference>
<dbReference type="GO" id="GO:0016712">
    <property type="term" value="F:oxidoreductase activity, acting on paired donors, with incorporation or reduction of molecular oxygen, reduced flavin or flavoprotein as one donor, and incorporation of one atom of oxygen"/>
    <property type="evidence" value="ECO:0007669"/>
    <property type="project" value="InterPro"/>
</dbReference>
<dbReference type="PRINTS" id="PR01239">
    <property type="entry name" value="EP450IICYP52"/>
</dbReference>
<evidence type="ECO:0000256" key="2">
    <source>
        <dbReference type="ARBA" id="ARBA00010617"/>
    </source>
</evidence>
<dbReference type="AlphaFoldDB" id="A0AAV9GYP5"/>
<dbReference type="GO" id="GO:0020037">
    <property type="term" value="F:heme binding"/>
    <property type="evidence" value="ECO:0007669"/>
    <property type="project" value="InterPro"/>
</dbReference>
<dbReference type="SUPFAM" id="SSF48264">
    <property type="entry name" value="Cytochrome P450"/>
    <property type="match status" value="1"/>
</dbReference>
<evidence type="ECO:0000313" key="11">
    <source>
        <dbReference type="EMBL" id="KAK4452911.1"/>
    </source>
</evidence>
<evidence type="ECO:0000256" key="4">
    <source>
        <dbReference type="ARBA" id="ARBA00022723"/>
    </source>
</evidence>
<feature type="binding site" description="axial binding residue" evidence="8">
    <location>
        <position position="512"/>
    </location>
    <ligand>
        <name>heme</name>
        <dbReference type="ChEBI" id="CHEBI:30413"/>
    </ligand>
    <ligandPart>
        <name>Fe</name>
        <dbReference type="ChEBI" id="CHEBI:18248"/>
    </ligandPart>
</feature>
<keyword evidence="6 8" id="KW-0408">Iron</keyword>
<dbReference type="PANTHER" id="PTHR24287:SF17">
    <property type="entry name" value="P450, PUTATIVE (EUROFUNG)-RELATED"/>
    <property type="match status" value="1"/>
</dbReference>
<dbReference type="Pfam" id="PF00067">
    <property type="entry name" value="p450"/>
    <property type="match status" value="1"/>
</dbReference>
<keyword evidence="10" id="KW-0812">Transmembrane</keyword>
<evidence type="ECO:0000256" key="1">
    <source>
        <dbReference type="ARBA" id="ARBA00001971"/>
    </source>
</evidence>
<reference evidence="11" key="1">
    <citation type="journal article" date="2023" name="Mol. Phylogenet. Evol.">
        <title>Genome-scale phylogeny and comparative genomics of the fungal order Sordariales.</title>
        <authorList>
            <person name="Hensen N."/>
            <person name="Bonometti L."/>
            <person name="Westerberg I."/>
            <person name="Brannstrom I.O."/>
            <person name="Guillou S."/>
            <person name="Cros-Aarteil S."/>
            <person name="Calhoun S."/>
            <person name="Haridas S."/>
            <person name="Kuo A."/>
            <person name="Mondo S."/>
            <person name="Pangilinan J."/>
            <person name="Riley R."/>
            <person name="LaButti K."/>
            <person name="Andreopoulos B."/>
            <person name="Lipzen A."/>
            <person name="Chen C."/>
            <person name="Yan M."/>
            <person name="Daum C."/>
            <person name="Ng V."/>
            <person name="Clum A."/>
            <person name="Steindorff A."/>
            <person name="Ohm R.A."/>
            <person name="Martin F."/>
            <person name="Silar P."/>
            <person name="Natvig D.O."/>
            <person name="Lalanne C."/>
            <person name="Gautier V."/>
            <person name="Ament-Velasquez S.L."/>
            <person name="Kruys A."/>
            <person name="Hutchinson M.I."/>
            <person name="Powell A.J."/>
            <person name="Barry K."/>
            <person name="Miller A.N."/>
            <person name="Grigoriev I.V."/>
            <person name="Debuchy R."/>
            <person name="Gladieux P."/>
            <person name="Hiltunen Thoren M."/>
            <person name="Johannesson H."/>
        </authorList>
    </citation>
    <scope>NUCLEOTIDE SEQUENCE</scope>
    <source>
        <strain evidence="11">PSN243</strain>
    </source>
</reference>
<dbReference type="PANTHER" id="PTHR24287">
    <property type="entry name" value="P450, PUTATIVE (EUROFUNG)-RELATED"/>
    <property type="match status" value="1"/>
</dbReference>
<evidence type="ECO:0000256" key="5">
    <source>
        <dbReference type="ARBA" id="ARBA00023002"/>
    </source>
</evidence>
<sequence>MGSLGTPEPFNPVTYTTYTEHTTPGNLRPLPLFKMKHLKHLALAILGAPLSAWILYTSNATILSSTANLFQRVLALLFSLLTFKTNVSLIQTHLFTRRALALGCAPAPMIPHADPILGLDAFFETFRAIKENRLAQHFASLFVKYGNTHYSLALGNKMLVTCDRENIKTALTTKFDDFPIGGPRLNISLLVLGSRSVFSSNGATWHEARSMIRPSFVRDQVSDFACFNKHISKFLAVVPSDGATFDMQELLYKLTMDSSTDFMLGYSTNSLVHAEPEATQFLHDFEWVNVEASKLARLGSVLVYLPHRKLSAAIARLRDYIRFYIRKVVAENEKKDLSKAEDRSYVFLDELLKANAPEEYVIDQVLSVIVAGRDTTAVSMASVFWCLARDPEAVRRLKAEIKQVGVDEPSWETLRGMKFLNNVIKESLRLFPPIAINARAANKETVLPRGGGPDGTQPVLLPKGTPIRWSVWSLHRNKEVYGTDADEFRPDRWETLRVGWDYIPFSGGPRICIGQQFALSQMALILYRFFREFPMIEAREEGGPFMKAAVTFSFLNGCLVGIVGSCDLVRGMTAYL</sequence>
<dbReference type="PRINTS" id="PR00464">
    <property type="entry name" value="EP450II"/>
</dbReference>
<keyword evidence="7 9" id="KW-0503">Monooxygenase</keyword>
<dbReference type="Gene3D" id="1.10.630.10">
    <property type="entry name" value="Cytochrome P450"/>
    <property type="match status" value="1"/>
</dbReference>
<dbReference type="EMBL" id="MU865922">
    <property type="protein sequence ID" value="KAK4452911.1"/>
    <property type="molecule type" value="Genomic_DNA"/>
</dbReference>
<feature type="transmembrane region" description="Helical" evidence="10">
    <location>
        <begin position="38"/>
        <end position="56"/>
    </location>
</feature>